<protein>
    <submittedName>
        <fullName evidence="1">Uncharacterized protein</fullName>
    </submittedName>
</protein>
<dbReference type="RefSeq" id="WP_394840499.1">
    <property type="nucleotide sequence ID" value="NZ_CP089929.1"/>
</dbReference>
<accession>A0ABZ2KZ79</accession>
<keyword evidence="2" id="KW-1185">Reference proteome</keyword>
<dbReference type="EMBL" id="CP089983">
    <property type="protein sequence ID" value="WXB03981.1"/>
    <property type="molecule type" value="Genomic_DNA"/>
</dbReference>
<evidence type="ECO:0000313" key="1">
    <source>
        <dbReference type="EMBL" id="WXB03981.1"/>
    </source>
</evidence>
<dbReference type="Proteomes" id="UP001374803">
    <property type="component" value="Chromosome"/>
</dbReference>
<proteinExistence type="predicted"/>
<gene>
    <name evidence="1" type="ORF">LVJ94_44620</name>
</gene>
<sequence length="97" mass="11591">MIGDLLRGRRTIQSWPEHTYPVEDVPKSFDTAPLIVDFYLTARILERDNELVELVRRHRQGAERFTDRVQRYMIAVSRQELIDHTLEDRPQVRPFTN</sequence>
<name>A0ABZ2KZ79_9BACT</name>
<evidence type="ECO:0000313" key="2">
    <source>
        <dbReference type="Proteomes" id="UP001374803"/>
    </source>
</evidence>
<reference evidence="1" key="1">
    <citation type="submission" date="2021-12" db="EMBL/GenBank/DDBJ databases">
        <title>Discovery of the Pendulisporaceae a myxobacterial family with distinct sporulation behavior and unique specialized metabolism.</title>
        <authorList>
            <person name="Garcia R."/>
            <person name="Popoff A."/>
            <person name="Bader C.D."/>
            <person name="Loehr J."/>
            <person name="Walesch S."/>
            <person name="Walt C."/>
            <person name="Boldt J."/>
            <person name="Bunk B."/>
            <person name="Haeckl F.J.F.P.J."/>
            <person name="Gunesch A.P."/>
            <person name="Birkelbach J."/>
            <person name="Nuebel U."/>
            <person name="Pietschmann T."/>
            <person name="Bach T."/>
            <person name="Mueller R."/>
        </authorList>
    </citation>
    <scope>NUCLEOTIDE SEQUENCE</scope>
    <source>
        <strain evidence="1">MSr11367</strain>
    </source>
</reference>
<organism evidence="1 2">
    <name type="scientific">Pendulispora rubella</name>
    <dbReference type="NCBI Taxonomy" id="2741070"/>
    <lineage>
        <taxon>Bacteria</taxon>
        <taxon>Pseudomonadati</taxon>
        <taxon>Myxococcota</taxon>
        <taxon>Myxococcia</taxon>
        <taxon>Myxococcales</taxon>
        <taxon>Sorangiineae</taxon>
        <taxon>Pendulisporaceae</taxon>
        <taxon>Pendulispora</taxon>
    </lineage>
</organism>